<dbReference type="SUPFAM" id="SSF81321">
    <property type="entry name" value="Family A G protein-coupled receptor-like"/>
    <property type="match status" value="1"/>
</dbReference>
<feature type="transmembrane region" description="Helical" evidence="1">
    <location>
        <begin position="263"/>
        <end position="288"/>
    </location>
</feature>
<name>A0A0K0E9V6_STRER</name>
<sequence>MSNVTYLLTLSNEFYPINKDYYYAALQYEITMPIALLPNLYFLYFTLTEKVLKKRPSLKKNILTFTTLNITFIITNLLVSSVYLNGYFNQGLIRVKLCFYIRNIQLTLMTLLVTVPLVFTIDRYFTVFSNNDYQKYICFIVFLLSNFPSFTLVITTFINSNTVWVSDEICTFSKVSTINTINSIIFSIYYITLGIPFIVGIINFFLIRRLNTITVTSAFAKSNKNENKTVFINLIIQTLQPFVGQLPSILFFFYFGLTQNNIYLVWRILDGLSTLSLVLNVLFSIIFIKEVRNAVFRRLSINTINDKKNIVTITNNNMLKSKKNIIK</sequence>
<dbReference type="AlphaFoldDB" id="A0A0K0E9V6"/>
<organism evidence="3">
    <name type="scientific">Strongyloides stercoralis</name>
    <name type="common">Threadworm</name>
    <dbReference type="NCBI Taxonomy" id="6248"/>
    <lineage>
        <taxon>Eukaryota</taxon>
        <taxon>Metazoa</taxon>
        <taxon>Ecdysozoa</taxon>
        <taxon>Nematoda</taxon>
        <taxon>Chromadorea</taxon>
        <taxon>Rhabditida</taxon>
        <taxon>Tylenchina</taxon>
        <taxon>Panagrolaimomorpha</taxon>
        <taxon>Strongyloidoidea</taxon>
        <taxon>Strongyloididae</taxon>
        <taxon>Strongyloides</taxon>
    </lineage>
</organism>
<feature type="transmembrane region" description="Helical" evidence="1">
    <location>
        <begin position="137"/>
        <end position="158"/>
    </location>
</feature>
<accession>A0A0K0E9V6</accession>
<dbReference type="WBParaSite" id="SSTP_0000628800.1">
    <property type="protein sequence ID" value="SSTP_0000628800.1"/>
    <property type="gene ID" value="SSTP_0000628800"/>
</dbReference>
<reference evidence="3" key="1">
    <citation type="submission" date="2015-08" db="UniProtKB">
        <authorList>
            <consortium name="WormBaseParasite"/>
        </authorList>
    </citation>
    <scope>IDENTIFICATION</scope>
</reference>
<feature type="transmembrane region" description="Helical" evidence="1">
    <location>
        <begin position="104"/>
        <end position="125"/>
    </location>
</feature>
<keyword evidence="1" id="KW-1133">Transmembrane helix</keyword>
<evidence type="ECO:0000313" key="2">
    <source>
        <dbReference type="Proteomes" id="UP000035681"/>
    </source>
</evidence>
<feature type="transmembrane region" description="Helical" evidence="1">
    <location>
        <begin position="184"/>
        <end position="207"/>
    </location>
</feature>
<keyword evidence="1" id="KW-0472">Membrane</keyword>
<evidence type="ECO:0000313" key="4">
    <source>
        <dbReference type="WBParaSite" id="TCONS_00003608.p1"/>
    </source>
</evidence>
<feature type="transmembrane region" description="Helical" evidence="1">
    <location>
        <begin position="62"/>
        <end position="84"/>
    </location>
</feature>
<protein>
    <submittedName>
        <fullName evidence="4">G-protein coupled receptors family 1 profile domain-containing protein</fullName>
    </submittedName>
    <submittedName>
        <fullName evidence="3">G_PROTEIN_RECEP_F1_2 domain-containing protein</fullName>
    </submittedName>
</protein>
<evidence type="ECO:0000313" key="3">
    <source>
        <dbReference type="WBParaSite" id="SSTP_0000628800.1"/>
    </source>
</evidence>
<feature type="transmembrane region" description="Helical" evidence="1">
    <location>
        <begin position="21"/>
        <end position="42"/>
    </location>
</feature>
<evidence type="ECO:0000256" key="1">
    <source>
        <dbReference type="SAM" id="Phobius"/>
    </source>
</evidence>
<feature type="transmembrane region" description="Helical" evidence="1">
    <location>
        <begin position="230"/>
        <end position="257"/>
    </location>
</feature>
<proteinExistence type="predicted"/>
<dbReference type="Proteomes" id="UP000035681">
    <property type="component" value="Unplaced"/>
</dbReference>
<keyword evidence="1" id="KW-0812">Transmembrane</keyword>
<dbReference type="WBParaSite" id="TCONS_00003608.p1">
    <property type="protein sequence ID" value="TCONS_00003608.p1"/>
    <property type="gene ID" value="XLOC_003340"/>
</dbReference>
<keyword evidence="2" id="KW-1185">Reference proteome</keyword>
<dbReference type="Gene3D" id="1.20.1070.10">
    <property type="entry name" value="Rhodopsin 7-helix transmembrane proteins"/>
    <property type="match status" value="1"/>
</dbReference>